<dbReference type="InterPro" id="IPR014777">
    <property type="entry name" value="4pyrrole_Mease_sub1"/>
</dbReference>
<dbReference type="Gene3D" id="3.40.1010.10">
    <property type="entry name" value="Cobalt-precorrin-4 Transmethylase, Domain 1"/>
    <property type="match status" value="1"/>
</dbReference>
<sequence>MRSRGTVYLAGAGPGDPKLVTLRTWELLAEADVILYDRLVNPELLNRAKPSARLVDCGKRSGKHTRSQEEINRMLVEEAEKGNQVLRLKGGDPGIFGRVGEEAAWCAEHGVPFEIIPGVTSGVAAPIYAGIPPTHRGISASVAFVTGHQGTEGSPEPDWKSLAAGVDTLVIYMGVGNLPSIRDVLLEGGLSPETPVALVRWGTMYGRQKALTGTLGDIVKQVQETGFRSPAVIIVGEVVRLREKLVWFTGEESGTVKETVPL</sequence>
<dbReference type="GO" id="GO:0004851">
    <property type="term" value="F:uroporphyrin-III C-methyltransferase activity"/>
    <property type="evidence" value="ECO:0007669"/>
    <property type="project" value="UniProtKB-EC"/>
</dbReference>
<name>A0ABV8JC03_9BACL</name>
<dbReference type="SUPFAM" id="SSF53790">
    <property type="entry name" value="Tetrapyrrole methylase"/>
    <property type="match status" value="1"/>
</dbReference>
<proteinExistence type="predicted"/>
<evidence type="ECO:0000256" key="1">
    <source>
        <dbReference type="ARBA" id="ARBA00012162"/>
    </source>
</evidence>
<evidence type="ECO:0000256" key="3">
    <source>
        <dbReference type="ARBA" id="ARBA00022679"/>
    </source>
</evidence>
<dbReference type="InterPro" id="IPR000878">
    <property type="entry name" value="4pyrrol_Mease"/>
</dbReference>
<reference evidence="8" key="1">
    <citation type="journal article" date="2019" name="Int. J. Syst. Evol. Microbiol.">
        <title>The Global Catalogue of Microorganisms (GCM) 10K type strain sequencing project: providing services to taxonomists for standard genome sequencing and annotation.</title>
        <authorList>
            <consortium name="The Broad Institute Genomics Platform"/>
            <consortium name="The Broad Institute Genome Sequencing Center for Infectious Disease"/>
            <person name="Wu L."/>
            <person name="Ma J."/>
        </authorList>
    </citation>
    <scope>NUCLEOTIDE SEQUENCE [LARGE SCALE GENOMIC DNA]</scope>
    <source>
        <strain evidence="8">IBRC-M 10813</strain>
    </source>
</reference>
<dbReference type="InterPro" id="IPR006366">
    <property type="entry name" value="CobA/CysG_C"/>
</dbReference>
<gene>
    <name evidence="7" type="primary">cobA</name>
    <name evidence="7" type="ORF">ACFOUO_03680</name>
</gene>
<keyword evidence="5" id="KW-0627">Porphyrin biosynthesis</keyword>
<keyword evidence="2 7" id="KW-0489">Methyltransferase</keyword>
<dbReference type="NCBIfam" id="NF004790">
    <property type="entry name" value="PRK06136.1"/>
    <property type="match status" value="1"/>
</dbReference>
<dbReference type="InterPro" id="IPR014776">
    <property type="entry name" value="4pyrrole_Mease_sub2"/>
</dbReference>
<evidence type="ECO:0000313" key="8">
    <source>
        <dbReference type="Proteomes" id="UP001595843"/>
    </source>
</evidence>
<feature type="domain" description="Tetrapyrrole methylase" evidence="6">
    <location>
        <begin position="6"/>
        <end position="218"/>
    </location>
</feature>
<evidence type="ECO:0000256" key="2">
    <source>
        <dbReference type="ARBA" id="ARBA00022603"/>
    </source>
</evidence>
<keyword evidence="4" id="KW-0949">S-adenosyl-L-methionine</keyword>
<comment type="caution">
    <text evidence="7">The sequence shown here is derived from an EMBL/GenBank/DDBJ whole genome shotgun (WGS) entry which is preliminary data.</text>
</comment>
<protein>
    <recommendedName>
        <fullName evidence="1">uroporphyrinogen-III C-methyltransferase</fullName>
        <ecNumber evidence="1">2.1.1.107</ecNumber>
    </recommendedName>
</protein>
<dbReference type="Gene3D" id="3.30.950.10">
    <property type="entry name" value="Methyltransferase, Cobalt-precorrin-4 Transmethylase, Domain 2"/>
    <property type="match status" value="1"/>
</dbReference>
<accession>A0ABV8JC03</accession>
<dbReference type="CDD" id="cd11642">
    <property type="entry name" value="SUMT"/>
    <property type="match status" value="1"/>
</dbReference>
<keyword evidence="3 7" id="KW-0808">Transferase</keyword>
<dbReference type="GO" id="GO:0032259">
    <property type="term" value="P:methylation"/>
    <property type="evidence" value="ECO:0007669"/>
    <property type="project" value="UniProtKB-KW"/>
</dbReference>
<dbReference type="PANTHER" id="PTHR45790">
    <property type="entry name" value="SIROHEME SYNTHASE-RELATED"/>
    <property type="match status" value="1"/>
</dbReference>
<dbReference type="Proteomes" id="UP001595843">
    <property type="component" value="Unassembled WGS sequence"/>
</dbReference>
<dbReference type="EC" id="2.1.1.107" evidence="1"/>
<evidence type="ECO:0000313" key="7">
    <source>
        <dbReference type="EMBL" id="MFC4075903.1"/>
    </source>
</evidence>
<evidence type="ECO:0000259" key="6">
    <source>
        <dbReference type="Pfam" id="PF00590"/>
    </source>
</evidence>
<dbReference type="RefSeq" id="WP_380702255.1">
    <property type="nucleotide sequence ID" value="NZ_JBHSAP010000007.1"/>
</dbReference>
<dbReference type="EMBL" id="JBHSAP010000007">
    <property type="protein sequence ID" value="MFC4075903.1"/>
    <property type="molecule type" value="Genomic_DNA"/>
</dbReference>
<dbReference type="PANTHER" id="PTHR45790:SF3">
    <property type="entry name" value="S-ADENOSYL-L-METHIONINE-DEPENDENT UROPORPHYRINOGEN III METHYLTRANSFERASE, CHLOROPLASTIC"/>
    <property type="match status" value="1"/>
</dbReference>
<evidence type="ECO:0000256" key="4">
    <source>
        <dbReference type="ARBA" id="ARBA00022691"/>
    </source>
</evidence>
<evidence type="ECO:0000256" key="5">
    <source>
        <dbReference type="ARBA" id="ARBA00023244"/>
    </source>
</evidence>
<dbReference type="NCBIfam" id="TIGR01469">
    <property type="entry name" value="cobA_cysG_Cterm"/>
    <property type="match status" value="1"/>
</dbReference>
<dbReference type="InterPro" id="IPR035996">
    <property type="entry name" value="4pyrrol_Methylase_sf"/>
</dbReference>
<keyword evidence="8" id="KW-1185">Reference proteome</keyword>
<dbReference type="Pfam" id="PF00590">
    <property type="entry name" value="TP_methylase"/>
    <property type="match status" value="1"/>
</dbReference>
<dbReference type="InterPro" id="IPR050161">
    <property type="entry name" value="Siro_Cobalamin_biosynth"/>
</dbReference>
<organism evidence="7 8">
    <name type="scientific">Salinithrix halophila</name>
    <dbReference type="NCBI Taxonomy" id="1485204"/>
    <lineage>
        <taxon>Bacteria</taxon>
        <taxon>Bacillati</taxon>
        <taxon>Bacillota</taxon>
        <taxon>Bacilli</taxon>
        <taxon>Bacillales</taxon>
        <taxon>Thermoactinomycetaceae</taxon>
        <taxon>Salinithrix</taxon>
    </lineage>
</organism>